<dbReference type="RefSeq" id="WP_050765592.1">
    <property type="nucleotide sequence ID" value="NZ_CP069534.1"/>
</dbReference>
<dbReference type="Proteomes" id="UP000617681">
    <property type="component" value="Chromosome"/>
</dbReference>
<protein>
    <recommendedName>
        <fullName evidence="3">Homeodomain-like domain-containing protein</fullName>
    </recommendedName>
</protein>
<accession>A0AAX1L7X6</accession>
<name>A0AAX1L7X6_9CORY</name>
<proteinExistence type="predicted"/>
<dbReference type="AlphaFoldDB" id="A0AAX1L7X6"/>
<dbReference type="EMBL" id="CP069534">
    <property type="protein sequence ID" value="QRP70578.1"/>
    <property type="molecule type" value="Genomic_DNA"/>
</dbReference>
<organism evidence="1 2">
    <name type="scientific">Corynebacterium glucuronolyticum</name>
    <dbReference type="NCBI Taxonomy" id="39791"/>
    <lineage>
        <taxon>Bacteria</taxon>
        <taxon>Bacillati</taxon>
        <taxon>Actinomycetota</taxon>
        <taxon>Actinomycetes</taxon>
        <taxon>Mycobacteriales</taxon>
        <taxon>Corynebacteriaceae</taxon>
        <taxon>Corynebacterium</taxon>
    </lineage>
</organism>
<reference evidence="1" key="1">
    <citation type="submission" date="2021-02" db="EMBL/GenBank/DDBJ databases">
        <title>FDA dAtabase for Regulatory Grade micrObial Sequences (FDA-ARGOS): Supporting development and validation of Infectious Disease Dx tests.</title>
        <authorList>
            <person name="Sproer C."/>
            <person name="Gronow S."/>
            <person name="Severitt S."/>
            <person name="Schroder I."/>
            <person name="Tallon L."/>
            <person name="Sadzewicz L."/>
            <person name="Zhao X."/>
            <person name="Boylan J."/>
            <person name="Ott S."/>
            <person name="Bowen H."/>
            <person name="Vavikolanu K."/>
            <person name="Mehta A."/>
            <person name="Aluvathingal J."/>
            <person name="Nadendla S."/>
            <person name="Lowell S."/>
            <person name="Myers T."/>
            <person name="Yan Y."/>
            <person name="Sichtig H."/>
        </authorList>
    </citation>
    <scope>NUCLEOTIDE SEQUENCE</scope>
    <source>
        <strain evidence="1">FDAARGOS_1191</strain>
    </source>
</reference>
<sequence length="99" mass="11118">MATDYQAIMLALARGDSWARITEDVGCSRRTIDKASRAMKMHGLSTVNDVEALSRTVLAGMFPDNRVRNDEEFVTPDFQKIADKYATGKRVTLKVEHAR</sequence>
<evidence type="ECO:0000313" key="1">
    <source>
        <dbReference type="EMBL" id="QRP70578.1"/>
    </source>
</evidence>
<gene>
    <name evidence="1" type="ORF">I6J21_12730</name>
</gene>
<evidence type="ECO:0000313" key="2">
    <source>
        <dbReference type="Proteomes" id="UP000617681"/>
    </source>
</evidence>
<evidence type="ECO:0008006" key="3">
    <source>
        <dbReference type="Google" id="ProtNLM"/>
    </source>
</evidence>